<reference evidence="1 2" key="1">
    <citation type="submission" date="2015-10" db="EMBL/GenBank/DDBJ databases">
        <title>Mycobacterium gordonae draft genome assembly.</title>
        <authorList>
            <person name="Ustinova V."/>
            <person name="Smirnova T."/>
            <person name="Blagodatskikh K."/>
            <person name="Varlamov D."/>
            <person name="Larionova E."/>
            <person name="Chernousova L."/>
        </authorList>
    </citation>
    <scope>NUCLEOTIDE SEQUENCE [LARGE SCALE GENOMIC DNA]</scope>
    <source>
        <strain evidence="1 2">CTRI 14-8773</strain>
    </source>
</reference>
<comment type="caution">
    <text evidence="1">The sequence shown here is derived from an EMBL/GenBank/DDBJ whole genome shotgun (WGS) entry which is preliminary data.</text>
</comment>
<dbReference type="AlphaFoldDB" id="A0A0Q2X3D5"/>
<dbReference type="RefSeq" id="WP_055581200.1">
    <property type="nucleotide sequence ID" value="NZ_LKTM01000365.1"/>
</dbReference>
<evidence type="ECO:0000313" key="1">
    <source>
        <dbReference type="EMBL" id="KQH75844.1"/>
    </source>
</evidence>
<name>A0A0Q2X3D5_MYCGO</name>
<protein>
    <submittedName>
        <fullName evidence="1">Uncharacterized protein</fullName>
    </submittedName>
</protein>
<dbReference type="Proteomes" id="UP000051677">
    <property type="component" value="Unassembled WGS sequence"/>
</dbReference>
<sequence>MSAPTQQFYDRAEVVAIAHARGLKHITENSVVTAAYRGHKPLKMTKVNGRVYYAHNDVEAWLSGDRADG</sequence>
<dbReference type="OrthoDB" id="4735006at2"/>
<gene>
    <name evidence="1" type="ORF">AO501_12405</name>
</gene>
<proteinExistence type="predicted"/>
<organism evidence="1 2">
    <name type="scientific">Mycobacterium gordonae</name>
    <dbReference type="NCBI Taxonomy" id="1778"/>
    <lineage>
        <taxon>Bacteria</taxon>
        <taxon>Bacillati</taxon>
        <taxon>Actinomycetota</taxon>
        <taxon>Actinomycetes</taxon>
        <taxon>Mycobacteriales</taxon>
        <taxon>Mycobacteriaceae</taxon>
        <taxon>Mycobacterium</taxon>
    </lineage>
</organism>
<accession>A0A0Q2X3D5</accession>
<dbReference type="EMBL" id="LKTM01000365">
    <property type="protein sequence ID" value="KQH75844.1"/>
    <property type="molecule type" value="Genomic_DNA"/>
</dbReference>
<evidence type="ECO:0000313" key="2">
    <source>
        <dbReference type="Proteomes" id="UP000051677"/>
    </source>
</evidence>